<dbReference type="Proteomes" id="UP001211015">
    <property type="component" value="Unassembled WGS sequence"/>
</dbReference>
<gene>
    <name evidence="2" type="ORF">PNU62_13020</name>
</gene>
<proteinExistence type="predicted"/>
<feature type="domain" description="Phage MuF C-terminal" evidence="1">
    <location>
        <begin position="28"/>
        <end position="130"/>
    </location>
</feature>
<evidence type="ECO:0000259" key="1">
    <source>
        <dbReference type="Pfam" id="PF18819"/>
    </source>
</evidence>
<evidence type="ECO:0000313" key="2">
    <source>
        <dbReference type="EMBL" id="MDB8745935.1"/>
    </source>
</evidence>
<reference evidence="2" key="1">
    <citation type="submission" date="2023-01" db="EMBL/GenBank/DDBJ databases">
        <title>Human gut microbiome strain richness.</title>
        <authorList>
            <person name="Chen-Liaw A."/>
        </authorList>
    </citation>
    <scope>NUCLEOTIDE SEQUENCE</scope>
    <source>
        <strain evidence="2">1001275st1_F4_1001275B_160808</strain>
    </source>
</reference>
<protein>
    <recommendedName>
        <fullName evidence="1">Phage MuF C-terminal domain-containing protein</fullName>
    </recommendedName>
</protein>
<dbReference type="InterPro" id="IPR041131">
    <property type="entry name" value="MuF_C"/>
</dbReference>
<sequence>MLDVGCEQLPMLYTQKHLKKVVQPKDLEKHTHGLTTEQIKKLPEWLADPVMIYDSLSRQDSLVVVTSEIDIDNEPIIVSVRPSGNGNYNLRRVSSNFITSVYGRENFDRYLELELQADNILYINKQKSQELFSVLRLQFSQGLNALDSNVIIHQSRNIVNGTQQENNAEQLSFFENSTLEDTEVEIPFAVGDEIDYGERHYTISKINKEKIQLRSLTIIQVGILFLMMRTCQWSLPSLKR</sequence>
<accession>A0AAW6EG16</accession>
<evidence type="ECO:0000313" key="3">
    <source>
        <dbReference type="Proteomes" id="UP001211015"/>
    </source>
</evidence>
<dbReference type="EMBL" id="JAQMLV010000023">
    <property type="protein sequence ID" value="MDB8745935.1"/>
    <property type="molecule type" value="Genomic_DNA"/>
</dbReference>
<dbReference type="AlphaFoldDB" id="A0AAW6EG16"/>
<organism evidence="2 3">
    <name type="scientific">Ruminococcus bicirculans</name>
    <name type="common">ex Wegman et al. 2014</name>
    <dbReference type="NCBI Taxonomy" id="1160721"/>
    <lineage>
        <taxon>Bacteria</taxon>
        <taxon>Bacillati</taxon>
        <taxon>Bacillota</taxon>
        <taxon>Clostridia</taxon>
        <taxon>Eubacteriales</taxon>
        <taxon>Oscillospiraceae</taxon>
        <taxon>Ruminococcus</taxon>
    </lineage>
</organism>
<name>A0AAW6EG16_9FIRM</name>
<dbReference type="Pfam" id="PF18819">
    <property type="entry name" value="MuF_C"/>
    <property type="match status" value="1"/>
</dbReference>
<comment type="caution">
    <text evidence="2">The sequence shown here is derived from an EMBL/GenBank/DDBJ whole genome shotgun (WGS) entry which is preliminary data.</text>
</comment>
<dbReference type="RefSeq" id="WP_272112007.1">
    <property type="nucleotide sequence ID" value="NZ_JAQMLV010000023.1"/>
</dbReference>